<evidence type="ECO:0000256" key="5">
    <source>
        <dbReference type="ARBA" id="ARBA00023163"/>
    </source>
</evidence>
<accession>A0A5U8XKC1</accession>
<protein>
    <recommendedName>
        <fullName evidence="1">DNA-directed RNA polymerase</fullName>
        <ecNumber evidence="1">2.7.7.6</ecNumber>
    </recommendedName>
</protein>
<keyword evidence="2" id="KW-0240">DNA-directed RNA polymerase</keyword>
<name>A0A5U8XKC1_SALMU</name>
<keyword evidence="5" id="KW-0804">Transcription</keyword>
<dbReference type="SUPFAM" id="SSF64484">
    <property type="entry name" value="beta and beta-prime subunits of DNA dependent RNA-polymerase"/>
    <property type="match status" value="2"/>
</dbReference>
<proteinExistence type="predicted"/>
<dbReference type="Pfam" id="PF00562">
    <property type="entry name" value="RNA_pol_Rpb2_6"/>
    <property type="match status" value="1"/>
</dbReference>
<dbReference type="AlphaFoldDB" id="A0A5U8XKC1"/>
<dbReference type="Gene3D" id="2.40.270.10">
    <property type="entry name" value="DNA-directed RNA polymerase, subunit 2, domain 6"/>
    <property type="match status" value="1"/>
</dbReference>
<keyword evidence="3" id="KW-0808">Transferase</keyword>
<comment type="caution">
    <text evidence="7">The sequence shown here is derived from an EMBL/GenBank/DDBJ whole genome shotgun (WGS) entry which is preliminary data.</text>
</comment>
<evidence type="ECO:0000256" key="2">
    <source>
        <dbReference type="ARBA" id="ARBA00022478"/>
    </source>
</evidence>
<sequence>MQSYTELKSTHADREALIDEVSGARAAMVGGHMKSAVPVDNPHHTLHFTGADTEYEKYLFNHVVEDQGEVYQYNYNGRFLRAIFTRTACRSDSTPLQRAIFFRRSALGDGGRPVIDLLETTGYTDHDHVFTSLQKETPKLQRLLRGETNILDVGDNLTELNCQKDGEFVDGVNLVTVPISHPENIEDAYLISKTAAKMMHGYGYRRITMVMRDGDVLLDIMGYRAADGRWVPKYFPNVGEAIPNSGLVIAKRLYDPLYAAIDMSSGELQHPSPFFDRCEYVDADPEYMANPTEENGSRVIDIKVWRNDAQVKNGVNNIRCTEENKRLLDEYALGLKDYYASILRFYFSVKEDVIWSPKASLLIRTALASDCHEVFQEFQRDIRDELTKSVRRHENKPDYVDSNMKKLQEAPERNLKEAITNYTIEIVVRYPIPVTVSSKITDRSGTKGIVGAVIDDEDMPLDEFGMRIHCLRSANAIMRRSTYSAPYHIFWSAASEQLKIRMKPMLEENRIEDAWKELMDYLDCYNEKWRRAIDLTHQTTEQRIKLFEQIYETSIRIHLPHELPKSPIELCDGLGRFEPKRTRLLMTDYNGNKQWTKNTFYTGYVETLRLDKTGREFSSMSSMFTNYLGAIDASGAGAGNYPMKYKAIKFGGESERRLLEGYRKGTFDEIHNRANSPDVHRAVVRGLYESHTPTSPGYLIDRKEFPMGFSQIDKLVDNIHRCEGFRLVRPRREDVTE</sequence>
<dbReference type="GO" id="GO:0003677">
    <property type="term" value="F:DNA binding"/>
    <property type="evidence" value="ECO:0007669"/>
    <property type="project" value="InterPro"/>
</dbReference>
<dbReference type="EMBL" id="AAGUDP010000006">
    <property type="protein sequence ID" value="EBS0563382.1"/>
    <property type="molecule type" value="Genomic_DNA"/>
</dbReference>
<dbReference type="EC" id="2.7.7.6" evidence="1"/>
<organism evidence="7">
    <name type="scientific">Salmonella muenchen</name>
    <dbReference type="NCBI Taxonomy" id="596"/>
    <lineage>
        <taxon>Bacteria</taxon>
        <taxon>Pseudomonadati</taxon>
        <taxon>Pseudomonadota</taxon>
        <taxon>Gammaproteobacteria</taxon>
        <taxon>Enterobacterales</taxon>
        <taxon>Enterobacteriaceae</taxon>
        <taxon>Salmonella</taxon>
    </lineage>
</organism>
<evidence type="ECO:0000256" key="3">
    <source>
        <dbReference type="ARBA" id="ARBA00022679"/>
    </source>
</evidence>
<dbReference type="InterPro" id="IPR037033">
    <property type="entry name" value="DNA-dir_RNAP_su2_hyb_sf"/>
</dbReference>
<reference evidence="7" key="1">
    <citation type="submission" date="2018-07" db="EMBL/GenBank/DDBJ databases">
        <authorList>
            <person name="Ashton P.M."/>
            <person name="Dallman T."/>
            <person name="Nair S."/>
            <person name="De Pinna E."/>
            <person name="Peters T."/>
            <person name="Grant K."/>
        </authorList>
    </citation>
    <scope>NUCLEOTIDE SEQUENCE</scope>
    <source>
        <strain evidence="7">142535</strain>
    </source>
</reference>
<evidence type="ECO:0000256" key="1">
    <source>
        <dbReference type="ARBA" id="ARBA00012418"/>
    </source>
</evidence>
<dbReference type="GO" id="GO:0006351">
    <property type="term" value="P:DNA-templated transcription"/>
    <property type="evidence" value="ECO:0007669"/>
    <property type="project" value="InterPro"/>
</dbReference>
<gene>
    <name evidence="7" type="ORF">DTU56_09645</name>
</gene>
<keyword evidence="4" id="KW-0548">Nucleotidyltransferase</keyword>
<evidence type="ECO:0000313" key="7">
    <source>
        <dbReference type="EMBL" id="EBS0563382.1"/>
    </source>
</evidence>
<feature type="domain" description="DNA-directed RNA polymerase subunit 2 hybrid-binding" evidence="6">
    <location>
        <begin position="369"/>
        <end position="483"/>
    </location>
</feature>
<evidence type="ECO:0000259" key="6">
    <source>
        <dbReference type="Pfam" id="PF00562"/>
    </source>
</evidence>
<dbReference type="GO" id="GO:0003899">
    <property type="term" value="F:DNA-directed RNA polymerase activity"/>
    <property type="evidence" value="ECO:0007669"/>
    <property type="project" value="UniProtKB-EC"/>
</dbReference>
<dbReference type="GO" id="GO:0000428">
    <property type="term" value="C:DNA-directed RNA polymerase complex"/>
    <property type="evidence" value="ECO:0007669"/>
    <property type="project" value="UniProtKB-KW"/>
</dbReference>
<dbReference type="InterPro" id="IPR007120">
    <property type="entry name" value="DNA-dir_RNAP_su2_dom"/>
</dbReference>
<evidence type="ECO:0000256" key="4">
    <source>
        <dbReference type="ARBA" id="ARBA00022695"/>
    </source>
</evidence>